<reference evidence="3 4" key="1">
    <citation type="journal article" date="2013" name="Int. J. Syst. Evol. Microbiol.">
        <title>Description of Streptomonospora sediminis sp. nov. and Streptomonospora nanhaiensis sp. nov., and reclassification of Nocardiopsis arabia Hozzein &amp; Goodfellow 2008 as Streptomonospora arabica comb. nov. and emended description of the genus Streptomonospora.</title>
        <authorList>
            <person name="Zhang D.F."/>
            <person name="Pan H.Q."/>
            <person name="He J."/>
            <person name="Zhang X.M."/>
            <person name="Zhang Y.G."/>
            <person name="Klenk H.P."/>
            <person name="Hu J.C."/>
            <person name="Li W.J."/>
        </authorList>
    </citation>
    <scope>NUCLEOTIDE SEQUENCE [LARGE SCALE GENOMIC DNA]</scope>
    <source>
        <strain evidence="3 4">12A09</strain>
    </source>
</reference>
<dbReference type="Proteomes" id="UP001156498">
    <property type="component" value="Chromosome"/>
</dbReference>
<dbReference type="PROSITE" id="PS51257">
    <property type="entry name" value="PROKAR_LIPOPROTEIN"/>
    <property type="match status" value="1"/>
</dbReference>
<evidence type="ECO:0000256" key="1">
    <source>
        <dbReference type="SAM" id="MobiDB-lite"/>
    </source>
</evidence>
<evidence type="ECO:0000256" key="2">
    <source>
        <dbReference type="SAM" id="SignalP"/>
    </source>
</evidence>
<feature type="chain" id="PRO_5045583471" description="Lipoprotein" evidence="2">
    <location>
        <begin position="27"/>
        <end position="168"/>
    </location>
</feature>
<feature type="compositionally biased region" description="Low complexity" evidence="1">
    <location>
        <begin position="38"/>
        <end position="49"/>
    </location>
</feature>
<evidence type="ECO:0008006" key="5">
    <source>
        <dbReference type="Google" id="ProtNLM"/>
    </source>
</evidence>
<feature type="signal peptide" evidence="2">
    <location>
        <begin position="1"/>
        <end position="26"/>
    </location>
</feature>
<dbReference type="RefSeq" id="WP_267944849.1">
    <property type="nucleotide sequence ID" value="NZ_CP113264.1"/>
</dbReference>
<gene>
    <name evidence="3" type="ORF">OUQ99_17580</name>
</gene>
<sequence length="168" mass="17304">MTLPRPLPRPLLAPAALLALALTACGGQDTAPDPEPSPTADASTSPSPEGLSQEALEQQEIDTISACTHARMAAESWDVAAGVEPAEPGVDVDSTITSLTELGDLYAGTAADFLTTATPEAREAVADQASPQGMVAVLREWCLDTGVIDEEGEPIDPPPGYEPPSEAE</sequence>
<feature type="region of interest" description="Disordered" evidence="1">
    <location>
        <begin position="147"/>
        <end position="168"/>
    </location>
</feature>
<keyword evidence="4" id="KW-1185">Reference proteome</keyword>
<evidence type="ECO:0000313" key="4">
    <source>
        <dbReference type="Proteomes" id="UP001156498"/>
    </source>
</evidence>
<accession>A0ABY6YFQ9</accession>
<feature type="region of interest" description="Disordered" evidence="1">
    <location>
        <begin position="26"/>
        <end position="56"/>
    </location>
</feature>
<keyword evidence="2" id="KW-0732">Signal</keyword>
<dbReference type="EMBL" id="CP113264">
    <property type="protein sequence ID" value="WAE71046.1"/>
    <property type="molecule type" value="Genomic_DNA"/>
</dbReference>
<evidence type="ECO:0000313" key="3">
    <source>
        <dbReference type="EMBL" id="WAE71046.1"/>
    </source>
</evidence>
<proteinExistence type="predicted"/>
<name>A0ABY6YFQ9_9ACTN</name>
<organism evidence="3 4">
    <name type="scientific">Streptomonospora nanhaiensis</name>
    <dbReference type="NCBI Taxonomy" id="1323731"/>
    <lineage>
        <taxon>Bacteria</taxon>
        <taxon>Bacillati</taxon>
        <taxon>Actinomycetota</taxon>
        <taxon>Actinomycetes</taxon>
        <taxon>Streptosporangiales</taxon>
        <taxon>Nocardiopsidaceae</taxon>
        <taxon>Streptomonospora</taxon>
    </lineage>
</organism>
<protein>
    <recommendedName>
        <fullName evidence="5">Lipoprotein</fullName>
    </recommendedName>
</protein>